<dbReference type="Proteomes" id="UP000298652">
    <property type="component" value="Chromosome 8"/>
</dbReference>
<dbReference type="AlphaFoldDB" id="A0A4U6TG32"/>
<dbReference type="Gramene" id="TKW00004">
    <property type="protein sequence ID" value="TKW00004"/>
    <property type="gene ID" value="SEVIR_8G080866v2"/>
</dbReference>
<name>A0A4U6TG32_SETVI</name>
<feature type="region of interest" description="Disordered" evidence="1">
    <location>
        <begin position="1"/>
        <end position="21"/>
    </location>
</feature>
<evidence type="ECO:0000256" key="1">
    <source>
        <dbReference type="SAM" id="MobiDB-lite"/>
    </source>
</evidence>
<proteinExistence type="predicted"/>
<gene>
    <name evidence="2" type="ORF">SEVIR_8G080866v2</name>
</gene>
<sequence length="115" mass="12561">MDEPNQRNSESQPEPDRDELPYMYQQEEHAGMQQLYQDPRHPSTLAMTGLQRFGSAPALPNLSFGSPVAVKNEPGQPSSSTILSFGGLPAASTLNFTLPSKGCRWSRRRGGAGRS</sequence>
<feature type="compositionally biased region" description="Polar residues" evidence="1">
    <location>
        <begin position="1"/>
        <end position="12"/>
    </location>
</feature>
<evidence type="ECO:0000313" key="2">
    <source>
        <dbReference type="EMBL" id="TKW00004.1"/>
    </source>
</evidence>
<reference evidence="2" key="1">
    <citation type="submission" date="2019-03" db="EMBL/GenBank/DDBJ databases">
        <title>WGS assembly of Setaria viridis.</title>
        <authorList>
            <person name="Huang P."/>
            <person name="Jenkins J."/>
            <person name="Grimwood J."/>
            <person name="Barry K."/>
            <person name="Healey A."/>
            <person name="Mamidi S."/>
            <person name="Sreedasyam A."/>
            <person name="Shu S."/>
            <person name="Feldman M."/>
            <person name="Wu J."/>
            <person name="Yu Y."/>
            <person name="Chen C."/>
            <person name="Johnson J."/>
            <person name="Rokhsar D."/>
            <person name="Baxter I."/>
            <person name="Schmutz J."/>
            <person name="Brutnell T."/>
            <person name="Kellogg E."/>
        </authorList>
    </citation>
    <scope>NUCLEOTIDE SEQUENCE [LARGE SCALE GENOMIC DNA]</scope>
</reference>
<evidence type="ECO:0000313" key="3">
    <source>
        <dbReference type="Proteomes" id="UP000298652"/>
    </source>
</evidence>
<accession>A0A4U6TG32</accession>
<organism evidence="2 3">
    <name type="scientific">Setaria viridis</name>
    <name type="common">Green bristlegrass</name>
    <name type="synonym">Setaria italica subsp. viridis</name>
    <dbReference type="NCBI Taxonomy" id="4556"/>
    <lineage>
        <taxon>Eukaryota</taxon>
        <taxon>Viridiplantae</taxon>
        <taxon>Streptophyta</taxon>
        <taxon>Embryophyta</taxon>
        <taxon>Tracheophyta</taxon>
        <taxon>Spermatophyta</taxon>
        <taxon>Magnoliopsida</taxon>
        <taxon>Liliopsida</taxon>
        <taxon>Poales</taxon>
        <taxon>Poaceae</taxon>
        <taxon>PACMAD clade</taxon>
        <taxon>Panicoideae</taxon>
        <taxon>Panicodae</taxon>
        <taxon>Paniceae</taxon>
        <taxon>Cenchrinae</taxon>
        <taxon>Setaria</taxon>
    </lineage>
</organism>
<dbReference type="EMBL" id="CM016559">
    <property type="protein sequence ID" value="TKW00004.1"/>
    <property type="molecule type" value="Genomic_DNA"/>
</dbReference>
<keyword evidence="3" id="KW-1185">Reference proteome</keyword>
<protein>
    <submittedName>
        <fullName evidence="2">Uncharacterized protein</fullName>
    </submittedName>
</protein>